<dbReference type="EMBL" id="VYQB01000005">
    <property type="protein sequence ID" value="KAA9018226.1"/>
    <property type="molecule type" value="Genomic_DNA"/>
</dbReference>
<dbReference type="Gene3D" id="3.40.50.720">
    <property type="entry name" value="NAD(P)-binding Rossmann-like Domain"/>
    <property type="match status" value="1"/>
</dbReference>
<sequence>MKAMVLNDGRFTLESLPDPVPAAGQLLARPLVCGVCGSDLHARDHADHLCDLLQRAGFRGFMDPAQPVVMGHEFCCELIEPSGGFAAGQRIVGLPFLTGPQGIELIGYSNRYNGAFAEAMLLDAALCLPVPDHVPTDIAALAEPLSVAVHAVAESGADADCAFAVVGCGPVGLFIIARLKALGLGPILAIEPNAARRAMAERMGADIILSPGDAAGPAWWTDLGLPIGMSDAMAVTAEQKRRSRAVVFECVGKPGMLMTLAKTCPTGATLVVVGNCMETDPIEPAFLLQKSLTLRFVFAYSPVEFGEAFAMIIANPDRLAPMVTGTVGLTELDSAFAALTGGDGSQVKLLVASA</sequence>
<comment type="caution">
    <text evidence="5">The sequence shown here is derived from an EMBL/GenBank/DDBJ whole genome shotgun (WGS) entry which is preliminary data.</text>
</comment>
<protein>
    <submittedName>
        <fullName evidence="5">Zinc-binding dehydrogenase</fullName>
    </submittedName>
</protein>
<evidence type="ECO:0000256" key="1">
    <source>
        <dbReference type="ARBA" id="ARBA00023002"/>
    </source>
</evidence>
<evidence type="ECO:0000259" key="3">
    <source>
        <dbReference type="Pfam" id="PF08240"/>
    </source>
</evidence>
<evidence type="ECO:0000313" key="7">
    <source>
        <dbReference type="Proteomes" id="UP000326364"/>
    </source>
</evidence>
<dbReference type="SUPFAM" id="SSF51735">
    <property type="entry name" value="NAD(P)-binding Rossmann-fold domains"/>
    <property type="match status" value="1"/>
</dbReference>
<dbReference type="AlphaFoldDB" id="A0A5J5I3G9"/>
<dbReference type="InterPro" id="IPR013149">
    <property type="entry name" value="ADH-like_C"/>
</dbReference>
<name>A0A5J5I3G9_9SPHN</name>
<proteinExistence type="predicted"/>
<gene>
    <name evidence="5" type="ORF">F4U95_08870</name>
    <name evidence="4" type="ORF">F4U96_08920</name>
</gene>
<dbReference type="Pfam" id="PF00107">
    <property type="entry name" value="ADH_zinc_N"/>
    <property type="match status" value="1"/>
</dbReference>
<dbReference type="EMBL" id="VYQA01000005">
    <property type="protein sequence ID" value="KAA9030862.1"/>
    <property type="molecule type" value="Genomic_DNA"/>
</dbReference>
<evidence type="ECO:0000259" key="2">
    <source>
        <dbReference type="Pfam" id="PF00107"/>
    </source>
</evidence>
<dbReference type="PANTHER" id="PTHR43189:SF1">
    <property type="entry name" value="ZINC-TYPE ALCOHOL DEHYDROGENASE-LIKE PROTEIN C1198.01"/>
    <property type="match status" value="1"/>
</dbReference>
<evidence type="ECO:0000313" key="6">
    <source>
        <dbReference type="Proteomes" id="UP000325933"/>
    </source>
</evidence>
<dbReference type="PANTHER" id="PTHR43189">
    <property type="entry name" value="ZINC-TYPE ALCOHOL DEHYDROGENASE-LIKE PROTEIN C1198.01-RELATED"/>
    <property type="match status" value="1"/>
</dbReference>
<dbReference type="InterPro" id="IPR036291">
    <property type="entry name" value="NAD(P)-bd_dom_sf"/>
</dbReference>
<dbReference type="SUPFAM" id="SSF50129">
    <property type="entry name" value="GroES-like"/>
    <property type="match status" value="1"/>
</dbReference>
<keyword evidence="1" id="KW-0560">Oxidoreductase</keyword>
<dbReference type="GO" id="GO:0016491">
    <property type="term" value="F:oxidoreductase activity"/>
    <property type="evidence" value="ECO:0007669"/>
    <property type="project" value="UniProtKB-KW"/>
</dbReference>
<dbReference type="Pfam" id="PF08240">
    <property type="entry name" value="ADH_N"/>
    <property type="match status" value="1"/>
</dbReference>
<evidence type="ECO:0000313" key="5">
    <source>
        <dbReference type="EMBL" id="KAA9030862.1"/>
    </source>
</evidence>
<keyword evidence="7" id="KW-1185">Reference proteome</keyword>
<dbReference type="InterPro" id="IPR011032">
    <property type="entry name" value="GroES-like_sf"/>
</dbReference>
<reference evidence="6 7" key="1">
    <citation type="submission" date="2019-09" db="EMBL/GenBank/DDBJ databases">
        <authorList>
            <person name="Feng G."/>
        </authorList>
    </citation>
    <scope>NUCLEOTIDE SEQUENCE [LARGE SCALE GENOMIC DNA]</scope>
    <source>
        <strain evidence="5 6">KACC 19283</strain>
        <strain evidence="4 7">KACC 19284</strain>
    </source>
</reference>
<accession>A0A5J5I3G9</accession>
<evidence type="ECO:0000313" key="4">
    <source>
        <dbReference type="EMBL" id="KAA9018226.1"/>
    </source>
</evidence>
<dbReference type="InterPro" id="IPR013154">
    <property type="entry name" value="ADH-like_N"/>
</dbReference>
<dbReference type="Gene3D" id="3.90.180.10">
    <property type="entry name" value="Medium-chain alcohol dehydrogenases, catalytic domain"/>
    <property type="match status" value="1"/>
</dbReference>
<dbReference type="Proteomes" id="UP000325933">
    <property type="component" value="Unassembled WGS sequence"/>
</dbReference>
<feature type="domain" description="Alcohol dehydrogenase-like C-terminal" evidence="2">
    <location>
        <begin position="170"/>
        <end position="312"/>
    </location>
</feature>
<dbReference type="Proteomes" id="UP000326364">
    <property type="component" value="Unassembled WGS sequence"/>
</dbReference>
<dbReference type="RefSeq" id="WP_150425412.1">
    <property type="nucleotide sequence ID" value="NZ_VYQA01000005.1"/>
</dbReference>
<feature type="domain" description="Alcohol dehydrogenase-like N-terminal" evidence="3">
    <location>
        <begin position="23"/>
        <end position="132"/>
    </location>
</feature>
<organism evidence="5 6">
    <name type="scientific">Sphingobium limneticum</name>
    <dbReference type="NCBI Taxonomy" id="1007511"/>
    <lineage>
        <taxon>Bacteria</taxon>
        <taxon>Pseudomonadati</taxon>
        <taxon>Pseudomonadota</taxon>
        <taxon>Alphaproteobacteria</taxon>
        <taxon>Sphingomonadales</taxon>
        <taxon>Sphingomonadaceae</taxon>
        <taxon>Sphingobium</taxon>
    </lineage>
</organism>